<reference evidence="1 2" key="1">
    <citation type="journal article" date="2024" name="BMC Biol.">
        <title>Comparative genomics of Ascetosporea gives new insight into the evolutionary basis for animal parasitism in Rhizaria.</title>
        <authorList>
            <person name="Hiltunen Thoren M."/>
            <person name="Onut-Brannstrom I."/>
            <person name="Alfjorden A."/>
            <person name="Peckova H."/>
            <person name="Swords F."/>
            <person name="Hooper C."/>
            <person name="Holzer A.S."/>
            <person name="Bass D."/>
            <person name="Burki F."/>
        </authorList>
    </citation>
    <scope>NUCLEOTIDE SEQUENCE [LARGE SCALE GENOMIC DNA]</scope>
    <source>
        <strain evidence="1">20-A016</strain>
    </source>
</reference>
<keyword evidence="2" id="KW-1185">Reference proteome</keyword>
<sequence>MDHLTMIFGNKDDRTGNKIWRELVPMNEKTFGVVVNGVAFWPRNLICFTASVRTKVSFTEGTSLLHLVHSKHPHITAMTAKNVAQVESIKLLKYLAKEESGEGRIFIPLKEKVLIQGNLRIARKSGFKRV</sequence>
<evidence type="ECO:0000313" key="1">
    <source>
        <dbReference type="EMBL" id="MES1921367.1"/>
    </source>
</evidence>
<name>A0ABV2APV6_9EUKA</name>
<evidence type="ECO:0008006" key="3">
    <source>
        <dbReference type="Google" id="ProtNLM"/>
    </source>
</evidence>
<gene>
    <name evidence="1" type="ORF">MHBO_002901</name>
</gene>
<protein>
    <recommendedName>
        <fullName evidence="3">LAGLIDADG homing endonuclease</fullName>
    </recommendedName>
</protein>
<organism evidence="1 2">
    <name type="scientific">Bonamia ostreae</name>
    <dbReference type="NCBI Taxonomy" id="126728"/>
    <lineage>
        <taxon>Eukaryota</taxon>
        <taxon>Sar</taxon>
        <taxon>Rhizaria</taxon>
        <taxon>Endomyxa</taxon>
        <taxon>Ascetosporea</taxon>
        <taxon>Haplosporida</taxon>
        <taxon>Bonamia</taxon>
    </lineage>
</organism>
<accession>A0ABV2APV6</accession>
<comment type="caution">
    <text evidence="1">The sequence shown here is derived from an EMBL/GenBank/DDBJ whole genome shotgun (WGS) entry which is preliminary data.</text>
</comment>
<dbReference type="Proteomes" id="UP001439008">
    <property type="component" value="Unassembled WGS sequence"/>
</dbReference>
<dbReference type="EMBL" id="JBDODL010001284">
    <property type="protein sequence ID" value="MES1921367.1"/>
    <property type="molecule type" value="Genomic_DNA"/>
</dbReference>
<evidence type="ECO:0000313" key="2">
    <source>
        <dbReference type="Proteomes" id="UP001439008"/>
    </source>
</evidence>
<proteinExistence type="predicted"/>